<dbReference type="Gene3D" id="2.60.40.10">
    <property type="entry name" value="Immunoglobulins"/>
    <property type="match status" value="1"/>
</dbReference>
<proteinExistence type="inferred from homology"/>
<protein>
    <recommendedName>
        <fullName evidence="8">Glycoside hydrolase family 2</fullName>
    </recommendedName>
</protein>
<evidence type="ECO:0000259" key="5">
    <source>
        <dbReference type="Pfam" id="PF02836"/>
    </source>
</evidence>
<dbReference type="InterPro" id="IPR006104">
    <property type="entry name" value="Glyco_hydro_2_N"/>
</dbReference>
<accession>A0A6B0YUE5</accession>
<comment type="caution">
    <text evidence="7">The sequence shown here is derived from an EMBL/GenBank/DDBJ whole genome shotgun (WGS) entry which is preliminary data.</text>
</comment>
<keyword evidence="2" id="KW-0378">Hydrolase</keyword>
<dbReference type="AlphaFoldDB" id="A0A6B0YUE5"/>
<dbReference type="InterPro" id="IPR008979">
    <property type="entry name" value="Galactose-bd-like_sf"/>
</dbReference>
<evidence type="ECO:0000256" key="2">
    <source>
        <dbReference type="ARBA" id="ARBA00022801"/>
    </source>
</evidence>
<dbReference type="GO" id="GO:0004553">
    <property type="term" value="F:hydrolase activity, hydrolyzing O-glycosyl compounds"/>
    <property type="evidence" value="ECO:0007669"/>
    <property type="project" value="InterPro"/>
</dbReference>
<gene>
    <name evidence="7" type="ORF">F4Y42_06455</name>
</gene>
<evidence type="ECO:0000259" key="4">
    <source>
        <dbReference type="Pfam" id="PF00703"/>
    </source>
</evidence>
<evidence type="ECO:0000256" key="1">
    <source>
        <dbReference type="ARBA" id="ARBA00007401"/>
    </source>
</evidence>
<evidence type="ECO:0000259" key="6">
    <source>
        <dbReference type="Pfam" id="PF02837"/>
    </source>
</evidence>
<dbReference type="GO" id="GO:0005975">
    <property type="term" value="P:carbohydrate metabolic process"/>
    <property type="evidence" value="ECO:0007669"/>
    <property type="project" value="InterPro"/>
</dbReference>
<dbReference type="InterPro" id="IPR036156">
    <property type="entry name" value="Beta-gal/glucu_dom_sf"/>
</dbReference>
<dbReference type="InterPro" id="IPR017853">
    <property type="entry name" value="GH"/>
</dbReference>
<evidence type="ECO:0000256" key="3">
    <source>
        <dbReference type="ARBA" id="ARBA00023295"/>
    </source>
</evidence>
<organism evidence="7">
    <name type="scientific">Caldilineaceae bacterium SB0664_bin_27</name>
    <dbReference type="NCBI Taxonomy" id="2605260"/>
    <lineage>
        <taxon>Bacteria</taxon>
        <taxon>Bacillati</taxon>
        <taxon>Chloroflexota</taxon>
        <taxon>Caldilineae</taxon>
        <taxon>Caldilineales</taxon>
        <taxon>Caldilineaceae</taxon>
    </lineage>
</organism>
<dbReference type="SUPFAM" id="SSF49785">
    <property type="entry name" value="Galactose-binding domain-like"/>
    <property type="match status" value="1"/>
</dbReference>
<dbReference type="SUPFAM" id="SSF51445">
    <property type="entry name" value="(Trans)glycosidases"/>
    <property type="match status" value="1"/>
</dbReference>
<evidence type="ECO:0008006" key="8">
    <source>
        <dbReference type="Google" id="ProtNLM"/>
    </source>
</evidence>
<sequence length="961" mass="106905">MNRTISLDGSWQVIFDEDNKGRTLNWQEREQFHSYHAIEEVAVPACLEEFRQDYEGVAWYGKSFHLPAEWEGKTVRVRFEAVNYRAEVWVNGEAAGAHEGGYTGFELEVGDLLYAGAESSRSYGEAVAREHFIAVRVITPLITRDVVIDGLGRDDMPHWRGAIAGGIWQPVSLIATDAVYIESAFVTGDIDSGDVRVEMGLRNTSLKSQKAEVSCKIASWAEGSPSASVSAEHDLRPGNSEVSLELNVAGHRLWQLDDPFLYLATTSVQLADGLSDRVETRFGFREFTAEGKSFYLNGKKIVLKTTFNEAFYPHSLAYPRDVELLRQEFKLIKEGNINMVRPWRKPQPPVVYDMADEMGVLYVGALPVECMDNWPQITPYTRQRIENEVSEMVLRDRNHPSIVIWEMFNEILRHGLKRLRHTTSLKARELDPTRLIIDEAGGFAGLCSVYLPGSYEPTLINDVHDYPGTPFAQENYDNLMLLGKTEAELAAMGRTSLGRHTRSHIEPGLLTNISELGYGSIPDLEANMAQYRREGNPITPDYRIHERLHDSYLAVYERTGLEEVFPTFHDFMLACQEVHYTGNKLMAEACRINGDIAGIGIHSLNDGDWIVGAGLIDNFRNPKRAYYAIQETFADRYIAVRPSRQNVYAGQEVQILLTSVNDEEAVTGTLSLQVTAGDGQRLLDHTEETNLPAGILDLGEYGVATDGMAGRCLVEVAFAAGAETVARNCSSFYVLEQAGSALPGQDVALIDLDGALGAYLAGSDLRSTPFSGDTPRSQRTLVNLNGWGGEEQPFFAELAQWVSGGGTAVFLGMPPEDALGTKFRMEKFLSKDILLPFAVSYYSGKGLWTPCSHVVREHPVYDGLPSACLMGQEYRDVVSRWSIVTPETDWISGNVTYDWYAGLKHKQNYIGVTAAFHGADLTQIAHGEGSYILCTHRLVENLGKDPVAERLFSNLVGWVLE</sequence>
<dbReference type="Pfam" id="PF02836">
    <property type="entry name" value="Glyco_hydro_2_C"/>
    <property type="match status" value="1"/>
</dbReference>
<keyword evidence="3" id="KW-0326">Glycosidase</keyword>
<dbReference type="InterPro" id="IPR006103">
    <property type="entry name" value="Glyco_hydro_2_cat"/>
</dbReference>
<dbReference type="InterPro" id="IPR006102">
    <property type="entry name" value="Ig-like_GH2"/>
</dbReference>
<feature type="domain" description="Glycoside hydrolase family 2 immunoglobulin-like beta-sandwich" evidence="4">
    <location>
        <begin position="179"/>
        <end position="285"/>
    </location>
</feature>
<dbReference type="InterPro" id="IPR013783">
    <property type="entry name" value="Ig-like_fold"/>
</dbReference>
<feature type="domain" description="Glycosyl hydrolases family 2 sugar binding" evidence="6">
    <location>
        <begin position="41"/>
        <end position="117"/>
    </location>
</feature>
<dbReference type="InterPro" id="IPR006101">
    <property type="entry name" value="Glyco_hydro_2"/>
</dbReference>
<dbReference type="EMBL" id="VXRG01000055">
    <property type="protein sequence ID" value="MXY93078.1"/>
    <property type="molecule type" value="Genomic_DNA"/>
</dbReference>
<feature type="domain" description="Glycoside hydrolase family 2 catalytic" evidence="5">
    <location>
        <begin position="290"/>
        <end position="439"/>
    </location>
</feature>
<comment type="similarity">
    <text evidence="1">Belongs to the glycosyl hydrolase 2 family.</text>
</comment>
<evidence type="ECO:0000313" key="7">
    <source>
        <dbReference type="EMBL" id="MXY93078.1"/>
    </source>
</evidence>
<name>A0A6B0YUE5_9CHLR</name>
<reference evidence="7" key="1">
    <citation type="submission" date="2019-09" db="EMBL/GenBank/DDBJ databases">
        <title>Characterisation of the sponge microbiome using genome-centric metagenomics.</title>
        <authorList>
            <person name="Engelberts J.P."/>
            <person name="Robbins S.J."/>
            <person name="De Goeij J.M."/>
            <person name="Aranda M."/>
            <person name="Bell S.C."/>
            <person name="Webster N.S."/>
        </authorList>
    </citation>
    <scope>NUCLEOTIDE SEQUENCE</scope>
    <source>
        <strain evidence="7">SB0664_bin_27</strain>
    </source>
</reference>
<dbReference type="PANTHER" id="PTHR42732:SF1">
    <property type="entry name" value="BETA-MANNOSIDASE"/>
    <property type="match status" value="1"/>
</dbReference>
<dbReference type="PRINTS" id="PR00132">
    <property type="entry name" value="GLHYDRLASE2"/>
</dbReference>
<dbReference type="Pfam" id="PF02837">
    <property type="entry name" value="Glyco_hydro_2_N"/>
    <property type="match status" value="1"/>
</dbReference>
<dbReference type="PANTHER" id="PTHR42732">
    <property type="entry name" value="BETA-GALACTOSIDASE"/>
    <property type="match status" value="1"/>
</dbReference>
<dbReference type="Gene3D" id="3.20.20.80">
    <property type="entry name" value="Glycosidases"/>
    <property type="match status" value="1"/>
</dbReference>
<dbReference type="SUPFAM" id="SSF49303">
    <property type="entry name" value="beta-Galactosidase/glucuronidase domain"/>
    <property type="match status" value="1"/>
</dbReference>
<dbReference type="InterPro" id="IPR051913">
    <property type="entry name" value="GH2_Domain-Containing"/>
</dbReference>
<dbReference type="Gene3D" id="2.60.120.260">
    <property type="entry name" value="Galactose-binding domain-like"/>
    <property type="match status" value="1"/>
</dbReference>
<dbReference type="Pfam" id="PF00703">
    <property type="entry name" value="Glyco_hydro_2"/>
    <property type="match status" value="1"/>
</dbReference>